<dbReference type="EMBL" id="JABSTR010000009">
    <property type="protein sequence ID" value="KAH9378877.1"/>
    <property type="molecule type" value="Genomic_DNA"/>
</dbReference>
<accession>A0A9J6GTP2</accession>
<reference evidence="1 2" key="1">
    <citation type="journal article" date="2020" name="Cell">
        <title>Large-Scale Comparative Analyses of Tick Genomes Elucidate Their Genetic Diversity and Vector Capacities.</title>
        <authorList>
            <consortium name="Tick Genome and Microbiome Consortium (TIGMIC)"/>
            <person name="Jia N."/>
            <person name="Wang J."/>
            <person name="Shi W."/>
            <person name="Du L."/>
            <person name="Sun Y."/>
            <person name="Zhan W."/>
            <person name="Jiang J.F."/>
            <person name="Wang Q."/>
            <person name="Zhang B."/>
            <person name="Ji P."/>
            <person name="Bell-Sakyi L."/>
            <person name="Cui X.M."/>
            <person name="Yuan T.T."/>
            <person name="Jiang B.G."/>
            <person name="Yang W.F."/>
            <person name="Lam T.T."/>
            <person name="Chang Q.C."/>
            <person name="Ding S.J."/>
            <person name="Wang X.J."/>
            <person name="Zhu J.G."/>
            <person name="Ruan X.D."/>
            <person name="Zhao L."/>
            <person name="Wei J.T."/>
            <person name="Ye R.Z."/>
            <person name="Que T.C."/>
            <person name="Du C.H."/>
            <person name="Zhou Y.H."/>
            <person name="Cheng J.X."/>
            <person name="Dai P.F."/>
            <person name="Guo W.B."/>
            <person name="Han X.H."/>
            <person name="Huang E.J."/>
            <person name="Li L.F."/>
            <person name="Wei W."/>
            <person name="Gao Y.C."/>
            <person name="Liu J.Z."/>
            <person name="Shao H.Z."/>
            <person name="Wang X."/>
            <person name="Wang C.C."/>
            <person name="Yang T.C."/>
            <person name="Huo Q.B."/>
            <person name="Li W."/>
            <person name="Chen H.Y."/>
            <person name="Chen S.E."/>
            <person name="Zhou L.G."/>
            <person name="Ni X.B."/>
            <person name="Tian J.H."/>
            <person name="Sheng Y."/>
            <person name="Liu T."/>
            <person name="Pan Y.S."/>
            <person name="Xia L.Y."/>
            <person name="Li J."/>
            <person name="Zhao F."/>
            <person name="Cao W.C."/>
        </authorList>
    </citation>
    <scope>NUCLEOTIDE SEQUENCE [LARGE SCALE GENOMIC DNA]</scope>
    <source>
        <strain evidence="1">HaeL-2018</strain>
    </source>
</reference>
<evidence type="ECO:0000313" key="1">
    <source>
        <dbReference type="EMBL" id="KAH9378877.1"/>
    </source>
</evidence>
<evidence type="ECO:0000313" key="2">
    <source>
        <dbReference type="Proteomes" id="UP000821853"/>
    </source>
</evidence>
<sequence>MEQATTRAQRRAKFKENWNATTITKHHERELLGTHVIRIQPSERCDMSKLDPAKLQQIIYSMAGDP</sequence>
<organism evidence="1 2">
    <name type="scientific">Haemaphysalis longicornis</name>
    <name type="common">Bush tick</name>
    <dbReference type="NCBI Taxonomy" id="44386"/>
    <lineage>
        <taxon>Eukaryota</taxon>
        <taxon>Metazoa</taxon>
        <taxon>Ecdysozoa</taxon>
        <taxon>Arthropoda</taxon>
        <taxon>Chelicerata</taxon>
        <taxon>Arachnida</taxon>
        <taxon>Acari</taxon>
        <taxon>Parasitiformes</taxon>
        <taxon>Ixodida</taxon>
        <taxon>Ixodoidea</taxon>
        <taxon>Ixodidae</taxon>
        <taxon>Haemaphysalinae</taxon>
        <taxon>Haemaphysalis</taxon>
    </lineage>
</organism>
<dbReference type="AlphaFoldDB" id="A0A9J6GTP2"/>
<gene>
    <name evidence="1" type="ORF">HPB48_013446</name>
</gene>
<keyword evidence="2" id="KW-1185">Reference proteome</keyword>
<protein>
    <submittedName>
        <fullName evidence="1">Uncharacterized protein</fullName>
    </submittedName>
</protein>
<proteinExistence type="predicted"/>
<dbReference type="VEuPathDB" id="VectorBase:HLOH_041739"/>
<name>A0A9J6GTP2_HAELO</name>
<dbReference type="Proteomes" id="UP000821853">
    <property type="component" value="Unassembled WGS sequence"/>
</dbReference>
<comment type="caution">
    <text evidence="1">The sequence shown here is derived from an EMBL/GenBank/DDBJ whole genome shotgun (WGS) entry which is preliminary data.</text>
</comment>